<evidence type="ECO:0000256" key="1">
    <source>
        <dbReference type="SAM" id="MobiDB-lite"/>
    </source>
</evidence>
<dbReference type="EMBL" id="CAJNNV010000079">
    <property type="protein sequence ID" value="CAE8581367.1"/>
    <property type="molecule type" value="Genomic_DNA"/>
</dbReference>
<proteinExistence type="predicted"/>
<comment type="caution">
    <text evidence="2">The sequence shown here is derived from an EMBL/GenBank/DDBJ whole genome shotgun (WGS) entry which is preliminary data.</text>
</comment>
<accession>A0A813D3T6</accession>
<keyword evidence="3" id="KW-1185">Reference proteome</keyword>
<evidence type="ECO:0000313" key="3">
    <source>
        <dbReference type="Proteomes" id="UP000654075"/>
    </source>
</evidence>
<reference evidence="2" key="1">
    <citation type="submission" date="2021-02" db="EMBL/GenBank/DDBJ databases">
        <authorList>
            <person name="Dougan E. K."/>
            <person name="Rhodes N."/>
            <person name="Thang M."/>
            <person name="Chan C."/>
        </authorList>
    </citation>
    <scope>NUCLEOTIDE SEQUENCE</scope>
</reference>
<name>A0A813D3T6_POLGL</name>
<dbReference type="Proteomes" id="UP000654075">
    <property type="component" value="Unassembled WGS sequence"/>
</dbReference>
<gene>
    <name evidence="2" type="ORF">PGLA1383_LOCUS394</name>
</gene>
<protein>
    <submittedName>
        <fullName evidence="2">Uncharacterized protein</fullName>
    </submittedName>
</protein>
<evidence type="ECO:0000313" key="2">
    <source>
        <dbReference type="EMBL" id="CAE8581367.1"/>
    </source>
</evidence>
<sequence>SAKHTSALAPVVNELASLEKEIQQMFAKVMWGSFESRLPAPSKGRSKGNRAGCRDGGGRGHFGEACGDRLGLRRRQAQAKGSLVTATHSAKASARLHPNELPKSFKATATVSSNKISLLTVVVNSKNNR</sequence>
<feature type="non-terminal residue" evidence="2">
    <location>
        <position position="129"/>
    </location>
</feature>
<dbReference type="AlphaFoldDB" id="A0A813D3T6"/>
<organism evidence="2 3">
    <name type="scientific">Polarella glacialis</name>
    <name type="common">Dinoflagellate</name>
    <dbReference type="NCBI Taxonomy" id="89957"/>
    <lineage>
        <taxon>Eukaryota</taxon>
        <taxon>Sar</taxon>
        <taxon>Alveolata</taxon>
        <taxon>Dinophyceae</taxon>
        <taxon>Suessiales</taxon>
        <taxon>Suessiaceae</taxon>
        <taxon>Polarella</taxon>
    </lineage>
</organism>
<feature type="region of interest" description="Disordered" evidence="1">
    <location>
        <begin position="37"/>
        <end position="60"/>
    </location>
</feature>